<dbReference type="InterPro" id="IPR020846">
    <property type="entry name" value="MFS_dom"/>
</dbReference>
<feature type="region of interest" description="Disordered" evidence="7">
    <location>
        <begin position="286"/>
        <end position="306"/>
    </location>
</feature>
<evidence type="ECO:0000313" key="10">
    <source>
        <dbReference type="EMBL" id="KAL3779447.1"/>
    </source>
</evidence>
<gene>
    <name evidence="10" type="ORF">HJC23_012724</name>
</gene>
<evidence type="ECO:0000256" key="7">
    <source>
        <dbReference type="SAM" id="MobiDB-lite"/>
    </source>
</evidence>
<keyword evidence="5 8" id="KW-0472">Membrane</keyword>
<evidence type="ECO:0000256" key="4">
    <source>
        <dbReference type="ARBA" id="ARBA00022989"/>
    </source>
</evidence>
<evidence type="ECO:0000259" key="9">
    <source>
        <dbReference type="PROSITE" id="PS50850"/>
    </source>
</evidence>
<dbReference type="PROSITE" id="PS50850">
    <property type="entry name" value="MFS"/>
    <property type="match status" value="1"/>
</dbReference>
<feature type="transmembrane region" description="Helical" evidence="8">
    <location>
        <begin position="412"/>
        <end position="435"/>
    </location>
</feature>
<feature type="transmembrane region" description="Helical" evidence="8">
    <location>
        <begin position="199"/>
        <end position="220"/>
    </location>
</feature>
<feature type="domain" description="Major facilitator superfamily (MFS) profile" evidence="9">
    <location>
        <begin position="94"/>
        <end position="506"/>
    </location>
</feature>
<dbReference type="Pfam" id="PF07690">
    <property type="entry name" value="MFS_1"/>
    <property type="match status" value="1"/>
</dbReference>
<dbReference type="AlphaFoldDB" id="A0ABD3NV05"/>
<evidence type="ECO:0000313" key="11">
    <source>
        <dbReference type="Proteomes" id="UP001516023"/>
    </source>
</evidence>
<dbReference type="InterPro" id="IPR036259">
    <property type="entry name" value="MFS_trans_sf"/>
</dbReference>
<comment type="similarity">
    <text evidence="6">Belongs to the major facilitator superfamily. Spinster (TC 2.A.1.49) family.</text>
</comment>
<feature type="transmembrane region" description="Helical" evidence="8">
    <location>
        <begin position="447"/>
        <end position="469"/>
    </location>
</feature>
<keyword evidence="4 8" id="KW-1133">Transmembrane helix</keyword>
<proteinExistence type="inferred from homology"/>
<keyword evidence="3 8" id="KW-0812">Transmembrane</keyword>
<accession>A0ABD3NV05</accession>
<organism evidence="10 11">
    <name type="scientific">Cyclotella cryptica</name>
    <dbReference type="NCBI Taxonomy" id="29204"/>
    <lineage>
        <taxon>Eukaryota</taxon>
        <taxon>Sar</taxon>
        <taxon>Stramenopiles</taxon>
        <taxon>Ochrophyta</taxon>
        <taxon>Bacillariophyta</taxon>
        <taxon>Coscinodiscophyceae</taxon>
        <taxon>Thalassiosirophycidae</taxon>
        <taxon>Stephanodiscales</taxon>
        <taxon>Stephanodiscaceae</taxon>
        <taxon>Cyclotella</taxon>
    </lineage>
</organism>
<dbReference type="InterPro" id="IPR011701">
    <property type="entry name" value="MFS"/>
</dbReference>
<dbReference type="EMBL" id="JABMIG020000388">
    <property type="protein sequence ID" value="KAL3779447.1"/>
    <property type="molecule type" value="Genomic_DNA"/>
</dbReference>
<feature type="transmembrane region" description="Helical" evidence="8">
    <location>
        <begin position="144"/>
        <end position="167"/>
    </location>
</feature>
<dbReference type="SUPFAM" id="SSF103473">
    <property type="entry name" value="MFS general substrate transporter"/>
    <property type="match status" value="1"/>
</dbReference>
<protein>
    <recommendedName>
        <fullName evidence="9">Major facilitator superfamily (MFS) profile domain-containing protein</fullName>
    </recommendedName>
</protein>
<evidence type="ECO:0000256" key="6">
    <source>
        <dbReference type="ARBA" id="ARBA00024338"/>
    </source>
</evidence>
<evidence type="ECO:0000256" key="8">
    <source>
        <dbReference type="SAM" id="Phobius"/>
    </source>
</evidence>
<dbReference type="PANTHER" id="PTHR23505:SF52">
    <property type="entry name" value="MAJOR FACILITATOR SUPERFAMILY PROTEIN"/>
    <property type="match status" value="1"/>
</dbReference>
<keyword evidence="11" id="KW-1185">Reference proteome</keyword>
<evidence type="ECO:0000256" key="5">
    <source>
        <dbReference type="ARBA" id="ARBA00023136"/>
    </source>
</evidence>
<dbReference type="InterPro" id="IPR044770">
    <property type="entry name" value="MFS_spinster-like"/>
</dbReference>
<evidence type="ECO:0000256" key="2">
    <source>
        <dbReference type="ARBA" id="ARBA00022448"/>
    </source>
</evidence>
<feature type="compositionally biased region" description="Basic and acidic residues" evidence="7">
    <location>
        <begin position="286"/>
        <end position="298"/>
    </location>
</feature>
<dbReference type="GO" id="GO:0016020">
    <property type="term" value="C:membrane"/>
    <property type="evidence" value="ECO:0007669"/>
    <property type="project" value="UniProtKB-SubCell"/>
</dbReference>
<feature type="transmembrane region" description="Helical" evidence="8">
    <location>
        <begin position="232"/>
        <end position="254"/>
    </location>
</feature>
<comment type="subcellular location">
    <subcellularLocation>
        <location evidence="1">Membrane</location>
        <topology evidence="1">Multi-pass membrane protein</topology>
    </subcellularLocation>
</comment>
<dbReference type="PANTHER" id="PTHR23505">
    <property type="entry name" value="SPINSTER"/>
    <property type="match status" value="1"/>
</dbReference>
<dbReference type="Proteomes" id="UP001516023">
    <property type="component" value="Unassembled WGS sequence"/>
</dbReference>
<evidence type="ECO:0000256" key="1">
    <source>
        <dbReference type="ARBA" id="ARBA00004141"/>
    </source>
</evidence>
<sequence length="514" mass="56041">MAINWRCGLVSINVFVSTLLTTAIAFQSTPRIIRRPVSHRTRNYTPFRRDTQLQAERNWRQQVTSTNVSANYTSLEEKPLKSSSLEDIILLVVPLLLVYISNQWSRFSISYLVDFPTSSESANIAMGNPYISMNVDIGFTETQYGLLASTAFTVLFALSSLIAGTLADKYDRKLLTLTSCTAWALATLAQSFAHSYEEVLAARLVMGGACAFASPAAYSLIADRISNEKASFANAIYASGVYLGGAFASLSLLLADVLGWRSTLAVVGLYGLFSVGVSAITLPSDEERNEMHAQKDEVPSMEEGSKPSLIRNSIEILTIPRMQYLLLASFFRFLPGALGMISGILGGHFAGKMSSWISNRKLDSTNDALSIVDHYFDNETILLLVPIFSSLLAIPMWHLATHPGQSANSFELAMFWLALEYLVAECWFGPTIAVLQSSVKSSVRGTAQGIFVLAGAMGNISPALLGFLYGSPSWEMPLADLLSFSVSGGYFISSIFFIASVGKKKTKISPVEEQ</sequence>
<name>A0ABD3NV05_9STRA</name>
<feature type="transmembrane region" description="Helical" evidence="8">
    <location>
        <begin position="260"/>
        <end position="282"/>
    </location>
</feature>
<feature type="transmembrane region" description="Helical" evidence="8">
    <location>
        <begin position="381"/>
        <end position="400"/>
    </location>
</feature>
<feature type="transmembrane region" description="Helical" evidence="8">
    <location>
        <begin position="12"/>
        <end position="33"/>
    </location>
</feature>
<comment type="caution">
    <text evidence="10">The sequence shown here is derived from an EMBL/GenBank/DDBJ whole genome shotgun (WGS) entry which is preliminary data.</text>
</comment>
<evidence type="ECO:0000256" key="3">
    <source>
        <dbReference type="ARBA" id="ARBA00022692"/>
    </source>
</evidence>
<feature type="transmembrane region" description="Helical" evidence="8">
    <location>
        <begin position="481"/>
        <end position="499"/>
    </location>
</feature>
<keyword evidence="2" id="KW-0813">Transport</keyword>
<reference evidence="10 11" key="1">
    <citation type="journal article" date="2020" name="G3 (Bethesda)">
        <title>Improved Reference Genome for Cyclotella cryptica CCMP332, a Model for Cell Wall Morphogenesis, Salinity Adaptation, and Lipid Production in Diatoms (Bacillariophyta).</title>
        <authorList>
            <person name="Roberts W.R."/>
            <person name="Downey K.M."/>
            <person name="Ruck E.C."/>
            <person name="Traller J.C."/>
            <person name="Alverson A.J."/>
        </authorList>
    </citation>
    <scope>NUCLEOTIDE SEQUENCE [LARGE SCALE GENOMIC DNA]</scope>
    <source>
        <strain evidence="10 11">CCMP332</strain>
    </source>
</reference>
<dbReference type="Gene3D" id="1.20.1250.20">
    <property type="entry name" value="MFS general substrate transporter like domains"/>
    <property type="match status" value="1"/>
</dbReference>